<dbReference type="Pfam" id="PF05099">
    <property type="entry name" value="TerB"/>
    <property type="match status" value="1"/>
</dbReference>
<dbReference type="RefSeq" id="WP_136959954.1">
    <property type="nucleotide sequence ID" value="NZ_CP039690.1"/>
</dbReference>
<dbReference type="AlphaFoldDB" id="A0A4D7AWU3"/>
<dbReference type="KEGG" id="pstg:E8M01_09795"/>
<evidence type="ECO:0000313" key="2">
    <source>
        <dbReference type="EMBL" id="QCI64501.1"/>
    </source>
</evidence>
<organism evidence="2 3">
    <name type="scientific">Phreatobacter stygius</name>
    <dbReference type="NCBI Taxonomy" id="1940610"/>
    <lineage>
        <taxon>Bacteria</taxon>
        <taxon>Pseudomonadati</taxon>
        <taxon>Pseudomonadota</taxon>
        <taxon>Alphaproteobacteria</taxon>
        <taxon>Hyphomicrobiales</taxon>
        <taxon>Phreatobacteraceae</taxon>
        <taxon>Phreatobacter</taxon>
    </lineage>
</organism>
<keyword evidence="3" id="KW-1185">Reference proteome</keyword>
<evidence type="ECO:0000313" key="3">
    <source>
        <dbReference type="Proteomes" id="UP000298781"/>
    </source>
</evidence>
<gene>
    <name evidence="2" type="ORF">E8M01_09795</name>
</gene>
<dbReference type="Proteomes" id="UP000298781">
    <property type="component" value="Chromosome"/>
</dbReference>
<dbReference type="SUPFAM" id="SSF158682">
    <property type="entry name" value="TerB-like"/>
    <property type="match status" value="1"/>
</dbReference>
<dbReference type="EMBL" id="CP039690">
    <property type="protein sequence ID" value="QCI64501.1"/>
    <property type="molecule type" value="Genomic_DNA"/>
</dbReference>
<accession>A0A4D7AWU3</accession>
<dbReference type="OrthoDB" id="5402150at2"/>
<reference evidence="2 3" key="1">
    <citation type="submission" date="2019-04" db="EMBL/GenBank/DDBJ databases">
        <title>Phreatobacter aquaticus sp. nov.</title>
        <authorList>
            <person name="Choi A."/>
        </authorList>
    </citation>
    <scope>NUCLEOTIDE SEQUENCE [LARGE SCALE GENOMIC DNA]</scope>
    <source>
        <strain evidence="2 3">KCTC 52518</strain>
    </source>
</reference>
<dbReference type="CDD" id="cd07313">
    <property type="entry name" value="terB_like_2"/>
    <property type="match status" value="1"/>
</dbReference>
<proteinExistence type="predicted"/>
<name>A0A4D7AWU3_9HYPH</name>
<dbReference type="InterPro" id="IPR029024">
    <property type="entry name" value="TerB-like"/>
</dbReference>
<evidence type="ECO:0000259" key="1">
    <source>
        <dbReference type="Pfam" id="PF05099"/>
    </source>
</evidence>
<dbReference type="Gene3D" id="1.10.3680.10">
    <property type="entry name" value="TerB-like"/>
    <property type="match status" value="1"/>
</dbReference>
<dbReference type="InterPro" id="IPR007791">
    <property type="entry name" value="DjlA_N"/>
</dbReference>
<protein>
    <submittedName>
        <fullName evidence="2">TerB family tellurite resistance protein</fullName>
    </submittedName>
</protein>
<sequence length="144" mass="15637">MLDKFFALIADMAGERQETFEAGDYRVAAAALLVHVMTVDGDVAPVELAKLKIILSRGFTLGAHDTELLIEAATNAENEAVDLTTFTAVLVRKLDETERRRIVEMMWSLVLADGEAHEFEEAVVARAADLLGVPQAGAQRPEGV</sequence>
<feature type="domain" description="Co-chaperone DjlA N-terminal" evidence="1">
    <location>
        <begin position="27"/>
        <end position="137"/>
    </location>
</feature>